<dbReference type="SUPFAM" id="SSF46785">
    <property type="entry name" value="Winged helix' DNA-binding domain"/>
    <property type="match status" value="1"/>
</dbReference>
<dbReference type="GO" id="GO:0003700">
    <property type="term" value="F:DNA-binding transcription factor activity"/>
    <property type="evidence" value="ECO:0007669"/>
    <property type="project" value="TreeGrafter"/>
</dbReference>
<dbReference type="Pfam" id="PF02082">
    <property type="entry name" value="Rrf2"/>
    <property type="match status" value="1"/>
</dbReference>
<dbReference type="InterPro" id="IPR029063">
    <property type="entry name" value="SAM-dependent_MTases_sf"/>
</dbReference>
<dbReference type="RefSeq" id="WP_330390120.1">
    <property type="nucleotide sequence ID" value="NZ_FOGW01000024.1"/>
</dbReference>
<dbReference type="PANTHER" id="PTHR33221:SF15">
    <property type="entry name" value="HTH-TYPE TRANSCRIPTIONAL REGULATOR YWGB-RELATED"/>
    <property type="match status" value="1"/>
</dbReference>
<evidence type="ECO:0000313" key="2">
    <source>
        <dbReference type="Proteomes" id="UP000182471"/>
    </source>
</evidence>
<dbReference type="GO" id="GO:0003677">
    <property type="term" value="F:DNA binding"/>
    <property type="evidence" value="ECO:0007669"/>
    <property type="project" value="UniProtKB-KW"/>
</dbReference>
<dbReference type="InterPro" id="IPR036390">
    <property type="entry name" value="WH_DNA-bd_sf"/>
</dbReference>
<sequence>MKGFEKNSFDVIICSNSFHHYPNSQNFFYTSRFTVALHIFTCVDTFKDEHKVTSDFLAASINTSPVIIRKIFTQLKNAGLINVIRGTGGIELTRDLKDITFYDVYQALEPLEDGDLFRFHESPNPEYHVGRNIHLLLDDKLKSIQEAMESEMKKIHS</sequence>
<dbReference type="InterPro" id="IPR036388">
    <property type="entry name" value="WH-like_DNA-bd_sf"/>
</dbReference>
<accession>A0A1H9U730</accession>
<dbReference type="GO" id="GO:0005829">
    <property type="term" value="C:cytosol"/>
    <property type="evidence" value="ECO:0007669"/>
    <property type="project" value="TreeGrafter"/>
</dbReference>
<protein>
    <submittedName>
        <fullName evidence="1">DNA-binding transcriptional regulator, IscR family</fullName>
    </submittedName>
</protein>
<dbReference type="Gene3D" id="1.10.10.10">
    <property type="entry name" value="Winged helix-like DNA-binding domain superfamily/Winged helix DNA-binding domain"/>
    <property type="match status" value="1"/>
</dbReference>
<keyword evidence="2" id="KW-1185">Reference proteome</keyword>
<organism evidence="1 2">
    <name type="scientific">Lachnobacterium bovis</name>
    <dbReference type="NCBI Taxonomy" id="140626"/>
    <lineage>
        <taxon>Bacteria</taxon>
        <taxon>Bacillati</taxon>
        <taxon>Bacillota</taxon>
        <taxon>Clostridia</taxon>
        <taxon>Lachnospirales</taxon>
        <taxon>Lachnospiraceae</taxon>
        <taxon>Lachnobacterium</taxon>
    </lineage>
</organism>
<name>A0A1H9U730_9FIRM</name>
<dbReference type="SUPFAM" id="SSF53335">
    <property type="entry name" value="S-adenosyl-L-methionine-dependent methyltransferases"/>
    <property type="match status" value="1"/>
</dbReference>
<dbReference type="AlphaFoldDB" id="A0A1H9U730"/>
<dbReference type="EMBL" id="FOGW01000024">
    <property type="protein sequence ID" value="SES05038.1"/>
    <property type="molecule type" value="Genomic_DNA"/>
</dbReference>
<evidence type="ECO:0000313" key="1">
    <source>
        <dbReference type="EMBL" id="SES05038.1"/>
    </source>
</evidence>
<keyword evidence="1" id="KW-0238">DNA-binding</keyword>
<dbReference type="Proteomes" id="UP000182471">
    <property type="component" value="Unassembled WGS sequence"/>
</dbReference>
<proteinExistence type="predicted"/>
<dbReference type="PANTHER" id="PTHR33221">
    <property type="entry name" value="WINGED HELIX-TURN-HELIX TRANSCRIPTIONAL REGULATOR, RRF2 FAMILY"/>
    <property type="match status" value="1"/>
</dbReference>
<reference evidence="2" key="1">
    <citation type="submission" date="2016-10" db="EMBL/GenBank/DDBJ databases">
        <authorList>
            <person name="Varghese N."/>
            <person name="Submissions S."/>
        </authorList>
    </citation>
    <scope>NUCLEOTIDE SEQUENCE [LARGE SCALE GENOMIC DNA]</scope>
    <source>
        <strain evidence="2">S1b</strain>
    </source>
</reference>
<dbReference type="InterPro" id="IPR000944">
    <property type="entry name" value="Tscrpt_reg_Rrf2"/>
</dbReference>
<gene>
    <name evidence="1" type="ORF">SAMN02910429_01954</name>
</gene>